<feature type="region of interest" description="Disordered" evidence="1">
    <location>
        <begin position="217"/>
        <end position="249"/>
    </location>
</feature>
<proteinExistence type="predicted"/>
<dbReference type="EMBL" id="BAAAHC010000005">
    <property type="protein sequence ID" value="GAA0512120.1"/>
    <property type="molecule type" value="Genomic_DNA"/>
</dbReference>
<feature type="compositionally biased region" description="Basic and acidic residues" evidence="1">
    <location>
        <begin position="61"/>
        <end position="75"/>
    </location>
</feature>
<name>A0ABN1C6I3_9PSEU</name>
<feature type="region of interest" description="Disordered" evidence="1">
    <location>
        <begin position="60"/>
        <end position="80"/>
    </location>
</feature>
<keyword evidence="3" id="KW-1185">Reference proteome</keyword>
<evidence type="ECO:0000313" key="2">
    <source>
        <dbReference type="EMBL" id="GAA0512120.1"/>
    </source>
</evidence>
<reference evidence="2 3" key="1">
    <citation type="journal article" date="2019" name="Int. J. Syst. Evol. Microbiol.">
        <title>The Global Catalogue of Microorganisms (GCM) 10K type strain sequencing project: providing services to taxonomists for standard genome sequencing and annotation.</title>
        <authorList>
            <consortium name="The Broad Institute Genomics Platform"/>
            <consortium name="The Broad Institute Genome Sequencing Center for Infectious Disease"/>
            <person name="Wu L."/>
            <person name="Ma J."/>
        </authorList>
    </citation>
    <scope>NUCLEOTIDE SEQUENCE [LARGE SCALE GENOMIC DNA]</scope>
    <source>
        <strain evidence="2 3">JCM 10664</strain>
    </source>
</reference>
<feature type="region of interest" description="Disordered" evidence="1">
    <location>
        <begin position="96"/>
        <end position="121"/>
    </location>
</feature>
<feature type="compositionally biased region" description="Pro residues" evidence="1">
    <location>
        <begin position="240"/>
        <end position="249"/>
    </location>
</feature>
<sequence length="249" mass="26825">MGEAGYPLSISTLSRYFSGKIVPSEGFLRVLHQTASADTGNAPGISIEDLIALRRAALARSTDRTRSSTPDRHTPGNDITPAAEFCAAHLPVGTLRSAQQDRQASPLMRQPPRDAADRVSAEEATAAILRLARNRRREDALMVVRELPETLGPVGSAMCAIELRRRAEHALADTLIGHFSRTRPAKEVIHFTLMLNRSGLVPEANKAMLVALRSASGGQSGRSWSASPAQLVRPSTFEQAPPPRQAAPL</sequence>
<evidence type="ECO:0000313" key="3">
    <source>
        <dbReference type="Proteomes" id="UP001500220"/>
    </source>
</evidence>
<organism evidence="2 3">
    <name type="scientific">Saccharopolyspora thermophila</name>
    <dbReference type="NCBI Taxonomy" id="89367"/>
    <lineage>
        <taxon>Bacteria</taxon>
        <taxon>Bacillati</taxon>
        <taxon>Actinomycetota</taxon>
        <taxon>Actinomycetes</taxon>
        <taxon>Pseudonocardiales</taxon>
        <taxon>Pseudonocardiaceae</taxon>
        <taxon>Saccharopolyspora</taxon>
    </lineage>
</organism>
<evidence type="ECO:0000256" key="1">
    <source>
        <dbReference type="SAM" id="MobiDB-lite"/>
    </source>
</evidence>
<protein>
    <submittedName>
        <fullName evidence="2">Uncharacterized protein</fullName>
    </submittedName>
</protein>
<comment type="caution">
    <text evidence="2">The sequence shown here is derived from an EMBL/GenBank/DDBJ whole genome shotgun (WGS) entry which is preliminary data.</text>
</comment>
<dbReference type="Proteomes" id="UP001500220">
    <property type="component" value="Unassembled WGS sequence"/>
</dbReference>
<gene>
    <name evidence="2" type="ORF">GCM10009545_12670</name>
</gene>
<feature type="compositionally biased region" description="Basic and acidic residues" evidence="1">
    <location>
        <begin position="111"/>
        <end position="121"/>
    </location>
</feature>
<accession>A0ABN1C6I3</accession>